<organism evidence="1 2">
    <name type="scientific">Chaenocephalus aceratus</name>
    <name type="common">Blackfin icefish</name>
    <name type="synonym">Chaenichthys aceratus</name>
    <dbReference type="NCBI Taxonomy" id="36190"/>
    <lineage>
        <taxon>Eukaryota</taxon>
        <taxon>Metazoa</taxon>
        <taxon>Chordata</taxon>
        <taxon>Craniata</taxon>
        <taxon>Vertebrata</taxon>
        <taxon>Euteleostomi</taxon>
        <taxon>Actinopterygii</taxon>
        <taxon>Neopterygii</taxon>
        <taxon>Teleostei</taxon>
        <taxon>Neoteleostei</taxon>
        <taxon>Acanthomorphata</taxon>
        <taxon>Eupercaria</taxon>
        <taxon>Perciformes</taxon>
        <taxon>Notothenioidei</taxon>
        <taxon>Channichthyidae</taxon>
        <taxon>Chaenocephalus</taxon>
    </lineage>
</organism>
<gene>
    <name evidence="1" type="ORF">KUCAC02_014611</name>
</gene>
<evidence type="ECO:0000313" key="1">
    <source>
        <dbReference type="EMBL" id="KAI4811735.1"/>
    </source>
</evidence>
<reference evidence="1" key="1">
    <citation type="submission" date="2022-05" db="EMBL/GenBank/DDBJ databases">
        <title>Chromosome-level genome of Chaenocephalus aceratus.</title>
        <authorList>
            <person name="Park H."/>
        </authorList>
    </citation>
    <scope>NUCLEOTIDE SEQUENCE</scope>
    <source>
        <strain evidence="1">KU_202001</strain>
    </source>
</reference>
<evidence type="ECO:0000313" key="2">
    <source>
        <dbReference type="Proteomes" id="UP001057452"/>
    </source>
</evidence>
<dbReference type="Proteomes" id="UP001057452">
    <property type="component" value="Chromosome 16"/>
</dbReference>
<protein>
    <submittedName>
        <fullName evidence="1">Uncharacterized protein</fullName>
    </submittedName>
</protein>
<accession>A0ACB9WED4</accession>
<keyword evidence="2" id="KW-1185">Reference proteome</keyword>
<dbReference type="EMBL" id="CM043800">
    <property type="protein sequence ID" value="KAI4811735.1"/>
    <property type="molecule type" value="Genomic_DNA"/>
</dbReference>
<sequence>MPRHFAAKLDKYMYILPYSEFFVGVSGLTVEQFWKINGFPNAFWGWGGEDDDLWNRLVYKQGFYKVMRALHLVTQQCLCSRSVIGLLFSSVLFT</sequence>
<name>A0ACB9WED4_CHAAC</name>
<comment type="caution">
    <text evidence="1">The sequence shown here is derived from an EMBL/GenBank/DDBJ whole genome shotgun (WGS) entry which is preliminary data.</text>
</comment>
<proteinExistence type="predicted"/>